<dbReference type="AlphaFoldDB" id="A0A7L8DCZ8"/>
<organism evidence="14">
    <name type="scientific">Probosciger aterrimus</name>
    <name type="common">Palm cockatoo</name>
    <dbReference type="NCBI Taxonomy" id="141839"/>
    <lineage>
        <taxon>Eukaryota</taxon>
        <taxon>Metazoa</taxon>
        <taxon>Chordata</taxon>
        <taxon>Craniata</taxon>
        <taxon>Vertebrata</taxon>
        <taxon>Euteleostomi</taxon>
        <taxon>Archelosauria</taxon>
        <taxon>Archosauria</taxon>
        <taxon>Dinosauria</taxon>
        <taxon>Saurischia</taxon>
        <taxon>Theropoda</taxon>
        <taxon>Coelurosauria</taxon>
        <taxon>Aves</taxon>
        <taxon>Neognathae</taxon>
        <taxon>Neoaves</taxon>
        <taxon>Telluraves</taxon>
        <taxon>Australaves</taxon>
        <taxon>Psittaciformes</taxon>
        <taxon>Cacatuidae</taxon>
        <taxon>Probosciger</taxon>
    </lineage>
</organism>
<keyword evidence="6 12" id="KW-0375">Hydrogen ion transport</keyword>
<keyword evidence="11" id="KW-0066">ATP synthesis</keyword>
<geneLocation type="mitochondrion" evidence="14"/>
<sequence>MPQLNPNPWFSIMITSWLTLLLIIQPKMLSFISTNPPINKTPSSIKTNPWTWPWS</sequence>
<proteinExistence type="inferred from homology"/>
<evidence type="ECO:0000256" key="1">
    <source>
        <dbReference type="ARBA" id="ARBA00004304"/>
    </source>
</evidence>
<evidence type="ECO:0000256" key="8">
    <source>
        <dbReference type="ARBA" id="ARBA00023065"/>
    </source>
</evidence>
<name>A0A7L8DCZ8_PROAR</name>
<dbReference type="Pfam" id="PF00895">
    <property type="entry name" value="ATP-synt_8"/>
    <property type="match status" value="1"/>
</dbReference>
<comment type="similarity">
    <text evidence="2 12">Belongs to the ATPase protein 8 family.</text>
</comment>
<keyword evidence="5 12" id="KW-0812">Transmembrane</keyword>
<dbReference type="PANTHER" id="PTHR39937:SF1">
    <property type="entry name" value="ATP SYNTHASE PROTEIN 8"/>
    <property type="match status" value="1"/>
</dbReference>
<feature type="transmembrane region" description="Helical" evidence="13">
    <location>
        <begin position="6"/>
        <end position="24"/>
    </location>
</feature>
<evidence type="ECO:0000256" key="4">
    <source>
        <dbReference type="ARBA" id="ARBA00022547"/>
    </source>
</evidence>
<evidence type="ECO:0000256" key="2">
    <source>
        <dbReference type="ARBA" id="ARBA00008892"/>
    </source>
</evidence>
<protein>
    <recommendedName>
        <fullName evidence="12">ATP synthase complex subunit 8</fullName>
    </recommendedName>
</protein>
<dbReference type="InterPro" id="IPR001421">
    <property type="entry name" value="ATP8_metazoa"/>
</dbReference>
<evidence type="ECO:0000256" key="6">
    <source>
        <dbReference type="ARBA" id="ARBA00022781"/>
    </source>
</evidence>
<evidence type="ECO:0000256" key="9">
    <source>
        <dbReference type="ARBA" id="ARBA00023128"/>
    </source>
</evidence>
<keyword evidence="3 12" id="KW-0813">Transport</keyword>
<dbReference type="GO" id="GO:0031966">
    <property type="term" value="C:mitochondrial membrane"/>
    <property type="evidence" value="ECO:0007669"/>
    <property type="project" value="UniProtKB-SubCell"/>
</dbReference>
<keyword evidence="8 12" id="KW-0406">Ion transport</keyword>
<evidence type="ECO:0000256" key="12">
    <source>
        <dbReference type="RuleBase" id="RU003661"/>
    </source>
</evidence>
<evidence type="ECO:0000256" key="13">
    <source>
        <dbReference type="SAM" id="Phobius"/>
    </source>
</evidence>
<keyword evidence="9 12" id="KW-0496">Mitochondrion</keyword>
<accession>A0A7L8DCZ8</accession>
<evidence type="ECO:0000256" key="3">
    <source>
        <dbReference type="ARBA" id="ARBA00022448"/>
    </source>
</evidence>
<keyword evidence="10 13" id="KW-0472">Membrane</keyword>
<evidence type="ECO:0000256" key="7">
    <source>
        <dbReference type="ARBA" id="ARBA00022989"/>
    </source>
</evidence>
<dbReference type="GO" id="GO:0045259">
    <property type="term" value="C:proton-transporting ATP synthase complex"/>
    <property type="evidence" value="ECO:0007669"/>
    <property type="project" value="UniProtKB-KW"/>
</dbReference>
<evidence type="ECO:0000256" key="5">
    <source>
        <dbReference type="ARBA" id="ARBA00022692"/>
    </source>
</evidence>
<dbReference type="PANTHER" id="PTHR39937">
    <property type="entry name" value="ATP SYNTHASE PROTEIN 8"/>
    <property type="match status" value="1"/>
</dbReference>
<comment type="subcellular location">
    <subcellularLocation>
        <location evidence="1 12">Mitochondrion membrane</location>
        <topology evidence="1 12">Single-pass membrane protein</topology>
    </subcellularLocation>
</comment>
<dbReference type="GO" id="GO:0015078">
    <property type="term" value="F:proton transmembrane transporter activity"/>
    <property type="evidence" value="ECO:0007669"/>
    <property type="project" value="InterPro"/>
</dbReference>
<dbReference type="InterPro" id="IPR050635">
    <property type="entry name" value="ATPase_protein_8"/>
</dbReference>
<reference evidence="14" key="1">
    <citation type="submission" date="2019-08" db="EMBL/GenBank/DDBJ databases">
        <title>Densely sampling genomes across the diversity of birds increases power of comparative genomics analyses.</title>
        <authorList>
            <consortium name="B10K project Consortium"/>
            <person name="Feng S."/>
            <person name="Stiller J."/>
            <person name="Andreu-Sanchez S."/>
            <person name="Margaryan A."/>
            <person name="Chen W."/>
            <person name="Paten B."/>
            <person name="Zhang G."/>
        </authorList>
    </citation>
    <scope>NUCLEOTIDE SEQUENCE</scope>
</reference>
<keyword evidence="4 12" id="KW-0138">CF(0)</keyword>
<gene>
    <name evidence="14" type="primary">ATP8</name>
</gene>
<evidence type="ECO:0000256" key="11">
    <source>
        <dbReference type="ARBA" id="ARBA00023310"/>
    </source>
</evidence>
<evidence type="ECO:0000256" key="10">
    <source>
        <dbReference type="ARBA" id="ARBA00023136"/>
    </source>
</evidence>
<dbReference type="EMBL" id="MN356334">
    <property type="protein sequence ID" value="QOD97973.1"/>
    <property type="molecule type" value="Genomic_DNA"/>
</dbReference>
<keyword evidence="7 13" id="KW-1133">Transmembrane helix</keyword>
<dbReference type="GO" id="GO:0015986">
    <property type="term" value="P:proton motive force-driven ATP synthesis"/>
    <property type="evidence" value="ECO:0007669"/>
    <property type="project" value="InterPro"/>
</dbReference>
<evidence type="ECO:0000313" key="14">
    <source>
        <dbReference type="EMBL" id="QOD97973.1"/>
    </source>
</evidence>